<dbReference type="InterPro" id="IPR053378">
    <property type="entry name" value="Prenyl_diphosphate_synthase"/>
</dbReference>
<evidence type="ECO:0000256" key="3">
    <source>
        <dbReference type="ARBA" id="ARBA00012439"/>
    </source>
</evidence>
<evidence type="ECO:0000256" key="11">
    <source>
        <dbReference type="ARBA" id="ARBA00049399"/>
    </source>
</evidence>
<dbReference type="SUPFAM" id="SSF48576">
    <property type="entry name" value="Terpenoid synthases"/>
    <property type="match status" value="1"/>
</dbReference>
<dbReference type="OrthoDB" id="9805316at2"/>
<evidence type="ECO:0000256" key="10">
    <source>
        <dbReference type="ARBA" id="ARBA00032873"/>
    </source>
</evidence>
<reference evidence="13 14" key="1">
    <citation type="submission" date="2017-06" db="EMBL/GenBank/DDBJ databases">
        <title>Draft Genome Sequence of Natranaerobius trueperi halophilic, alkalithermophilic bacteria from soda lakes.</title>
        <authorList>
            <person name="Zhao B."/>
        </authorList>
    </citation>
    <scope>NUCLEOTIDE SEQUENCE [LARGE SCALE GENOMIC DNA]</scope>
    <source>
        <strain evidence="13 14">DSM 18760</strain>
    </source>
</reference>
<proteinExistence type="inferred from homology"/>
<comment type="similarity">
    <text evidence="2 12">Belongs to the FPP/GGPP synthase family.</text>
</comment>
<evidence type="ECO:0000256" key="8">
    <source>
        <dbReference type="ARBA" id="ARBA00023229"/>
    </source>
</evidence>
<keyword evidence="14" id="KW-1185">Reference proteome</keyword>
<accession>A0A226BYK6</accession>
<evidence type="ECO:0000256" key="5">
    <source>
        <dbReference type="ARBA" id="ARBA00022679"/>
    </source>
</evidence>
<organism evidence="13 14">
    <name type="scientific">Natranaerobius trueperi</name>
    <dbReference type="NCBI Taxonomy" id="759412"/>
    <lineage>
        <taxon>Bacteria</taxon>
        <taxon>Bacillati</taxon>
        <taxon>Bacillota</taxon>
        <taxon>Clostridia</taxon>
        <taxon>Natranaerobiales</taxon>
        <taxon>Natranaerobiaceae</taxon>
        <taxon>Natranaerobius</taxon>
    </lineage>
</organism>
<comment type="catalytic activity">
    <reaction evidence="11">
        <text>isopentenyl diphosphate + (2E)-geranyl diphosphate = (2E,6E)-farnesyl diphosphate + diphosphate</text>
        <dbReference type="Rhea" id="RHEA:19361"/>
        <dbReference type="ChEBI" id="CHEBI:33019"/>
        <dbReference type="ChEBI" id="CHEBI:58057"/>
        <dbReference type="ChEBI" id="CHEBI:128769"/>
        <dbReference type="ChEBI" id="CHEBI:175763"/>
        <dbReference type="EC" id="2.5.1.10"/>
    </reaction>
</comment>
<protein>
    <recommendedName>
        <fullName evidence="4">Farnesyl diphosphate synthase</fullName>
        <ecNumber evidence="3">2.5.1.10</ecNumber>
    </recommendedName>
    <alternativeName>
        <fullName evidence="10">(2E,6E)-farnesyl diphosphate synthase</fullName>
    </alternativeName>
    <alternativeName>
        <fullName evidence="9">Geranyltranstransferase</fullName>
    </alternativeName>
</protein>
<dbReference type="PROSITE" id="PS00723">
    <property type="entry name" value="POLYPRENYL_SYNTHASE_1"/>
    <property type="match status" value="1"/>
</dbReference>
<comment type="caution">
    <text evidence="13">The sequence shown here is derived from an EMBL/GenBank/DDBJ whole genome shotgun (WGS) entry which is preliminary data.</text>
</comment>
<evidence type="ECO:0000256" key="4">
    <source>
        <dbReference type="ARBA" id="ARBA00015100"/>
    </source>
</evidence>
<keyword evidence="7" id="KW-0460">Magnesium</keyword>
<keyword evidence="8" id="KW-0414">Isoprene biosynthesis</keyword>
<keyword evidence="6" id="KW-0479">Metal-binding</keyword>
<sequence>MNYDNYLEDKRILIEQSLDEYLPNAETIPNHIHKSMRHSVFAGGKRLRPVLTLITGEFFGTKEDELLPFACAIEMIHTYSLIHDDLPALDNDDKRRGKPTNHVIYGEDIAILAGDALLNYSFELMLESSLNYKYPYIGLKAAREISKASGTSGMIGGQVVDLEMEKNRNANIENVSFIHENKTGALFNASVRAGAIIGEASSNDLNNITNYAQKLGLAFQVVDDILDIKGDEQKLGKSLGKDEESDKATYPKLIGLKESEQYAQKLYNEAINSISTYGEKAEPLRKIANKLVNRES</sequence>
<dbReference type="SFLD" id="SFLDS00005">
    <property type="entry name" value="Isoprenoid_Synthase_Type_I"/>
    <property type="match status" value="1"/>
</dbReference>
<evidence type="ECO:0000313" key="13">
    <source>
        <dbReference type="EMBL" id="OWZ84015.1"/>
    </source>
</evidence>
<evidence type="ECO:0000256" key="7">
    <source>
        <dbReference type="ARBA" id="ARBA00022842"/>
    </source>
</evidence>
<dbReference type="FunFam" id="1.10.600.10:FF:000001">
    <property type="entry name" value="Geranylgeranyl diphosphate synthase"/>
    <property type="match status" value="1"/>
</dbReference>
<evidence type="ECO:0000256" key="6">
    <source>
        <dbReference type="ARBA" id="ARBA00022723"/>
    </source>
</evidence>
<dbReference type="GO" id="GO:0005737">
    <property type="term" value="C:cytoplasm"/>
    <property type="evidence" value="ECO:0007669"/>
    <property type="project" value="UniProtKB-ARBA"/>
</dbReference>
<evidence type="ECO:0000256" key="1">
    <source>
        <dbReference type="ARBA" id="ARBA00001946"/>
    </source>
</evidence>
<name>A0A226BYK6_9FIRM</name>
<dbReference type="NCBIfam" id="NF045485">
    <property type="entry name" value="FPPsyn"/>
    <property type="match status" value="1"/>
</dbReference>
<dbReference type="EC" id="2.5.1.10" evidence="3"/>
<dbReference type="EMBL" id="NIQC01000009">
    <property type="protein sequence ID" value="OWZ84015.1"/>
    <property type="molecule type" value="Genomic_DNA"/>
</dbReference>
<dbReference type="PANTHER" id="PTHR43281">
    <property type="entry name" value="FARNESYL DIPHOSPHATE SYNTHASE"/>
    <property type="match status" value="1"/>
</dbReference>
<dbReference type="GO" id="GO:0046872">
    <property type="term" value="F:metal ion binding"/>
    <property type="evidence" value="ECO:0007669"/>
    <property type="project" value="UniProtKB-KW"/>
</dbReference>
<dbReference type="InterPro" id="IPR033749">
    <property type="entry name" value="Polyprenyl_synt_CS"/>
</dbReference>
<dbReference type="InterPro" id="IPR000092">
    <property type="entry name" value="Polyprenyl_synt"/>
</dbReference>
<dbReference type="Gene3D" id="1.10.600.10">
    <property type="entry name" value="Farnesyl Diphosphate Synthase"/>
    <property type="match status" value="1"/>
</dbReference>
<evidence type="ECO:0000256" key="9">
    <source>
        <dbReference type="ARBA" id="ARBA00032380"/>
    </source>
</evidence>
<gene>
    <name evidence="13" type="ORF">CDO51_05505</name>
</gene>
<comment type="cofactor">
    <cofactor evidence="1">
        <name>Mg(2+)</name>
        <dbReference type="ChEBI" id="CHEBI:18420"/>
    </cofactor>
</comment>
<dbReference type="PANTHER" id="PTHR43281:SF1">
    <property type="entry name" value="FARNESYL DIPHOSPHATE SYNTHASE"/>
    <property type="match status" value="1"/>
</dbReference>
<evidence type="ECO:0000256" key="2">
    <source>
        <dbReference type="ARBA" id="ARBA00006706"/>
    </source>
</evidence>
<dbReference type="RefSeq" id="WP_089023305.1">
    <property type="nucleotide sequence ID" value="NZ_NIQC01000009.1"/>
</dbReference>
<dbReference type="Pfam" id="PF00348">
    <property type="entry name" value="polyprenyl_synt"/>
    <property type="match status" value="1"/>
</dbReference>
<dbReference type="CDD" id="cd00685">
    <property type="entry name" value="Trans_IPPS_HT"/>
    <property type="match status" value="1"/>
</dbReference>
<keyword evidence="5 12" id="KW-0808">Transferase</keyword>
<dbReference type="GO" id="GO:0016114">
    <property type="term" value="P:terpenoid biosynthetic process"/>
    <property type="evidence" value="ECO:0007669"/>
    <property type="project" value="UniProtKB-ARBA"/>
</dbReference>
<dbReference type="SFLD" id="SFLDG01017">
    <property type="entry name" value="Polyprenyl_Transferase_Like"/>
    <property type="match status" value="1"/>
</dbReference>
<evidence type="ECO:0000256" key="12">
    <source>
        <dbReference type="RuleBase" id="RU004466"/>
    </source>
</evidence>
<evidence type="ECO:0000313" key="14">
    <source>
        <dbReference type="Proteomes" id="UP000214588"/>
    </source>
</evidence>
<dbReference type="Proteomes" id="UP000214588">
    <property type="component" value="Unassembled WGS sequence"/>
</dbReference>
<dbReference type="GO" id="GO:0004337">
    <property type="term" value="F:(2E,6E)-farnesyl diphosphate synthase activity"/>
    <property type="evidence" value="ECO:0007669"/>
    <property type="project" value="UniProtKB-EC"/>
</dbReference>
<dbReference type="PROSITE" id="PS00444">
    <property type="entry name" value="POLYPRENYL_SYNTHASE_2"/>
    <property type="match status" value="1"/>
</dbReference>
<dbReference type="AlphaFoldDB" id="A0A226BYK6"/>
<dbReference type="InterPro" id="IPR008949">
    <property type="entry name" value="Isoprenoid_synthase_dom_sf"/>
</dbReference>